<dbReference type="EMBL" id="CP055156">
    <property type="protein sequence ID" value="QNF33964.1"/>
    <property type="molecule type" value="Genomic_DNA"/>
</dbReference>
<dbReference type="AlphaFoldDB" id="A0A7G7G9Y0"/>
<protein>
    <submittedName>
        <fullName evidence="1">Uncharacterized protein</fullName>
    </submittedName>
</protein>
<evidence type="ECO:0000313" key="2">
    <source>
        <dbReference type="Proteomes" id="UP000515237"/>
    </source>
</evidence>
<keyword evidence="2" id="KW-1185">Reference proteome</keyword>
<organism evidence="1 2">
    <name type="scientific">Adhaeribacter swui</name>
    <dbReference type="NCBI Taxonomy" id="2086471"/>
    <lineage>
        <taxon>Bacteria</taxon>
        <taxon>Pseudomonadati</taxon>
        <taxon>Bacteroidota</taxon>
        <taxon>Cytophagia</taxon>
        <taxon>Cytophagales</taxon>
        <taxon>Hymenobacteraceae</taxon>
        <taxon>Adhaeribacter</taxon>
    </lineage>
</organism>
<accession>A0A7G7G9Y0</accession>
<dbReference type="KEGG" id="aswu:HUW51_14995"/>
<evidence type="ECO:0000313" key="1">
    <source>
        <dbReference type="EMBL" id="QNF33964.1"/>
    </source>
</evidence>
<name>A0A7G7G9Y0_9BACT</name>
<gene>
    <name evidence="1" type="ORF">HUW51_14995</name>
</gene>
<dbReference type="RefSeq" id="WP_185270446.1">
    <property type="nucleotide sequence ID" value="NZ_CP055156.1"/>
</dbReference>
<sequence>MKYLICKATRNHHYTLLTSDYWLSKDDLIAAEFEAELTKELKTEEII</sequence>
<proteinExistence type="predicted"/>
<dbReference type="Proteomes" id="UP000515237">
    <property type="component" value="Chromosome"/>
</dbReference>
<reference evidence="1 2" key="1">
    <citation type="journal article" date="2018" name="Int. J. Syst. Evol. Microbiol.">
        <title>Adhaeribacter swui sp. nov., isolated from wet mud.</title>
        <authorList>
            <person name="Kim D.U."/>
            <person name="Kim K.W."/>
            <person name="Kang M.S."/>
            <person name="Kim J.Y."/>
            <person name="Jang J.H."/>
            <person name="Kim M.K."/>
        </authorList>
    </citation>
    <scope>NUCLEOTIDE SEQUENCE [LARGE SCALE GENOMIC DNA]</scope>
    <source>
        <strain evidence="1 2">KCTC 52873</strain>
    </source>
</reference>